<proteinExistence type="predicted"/>
<evidence type="ECO:0000313" key="2">
    <source>
        <dbReference type="EMBL" id="KAJ7723304.1"/>
    </source>
</evidence>
<protein>
    <submittedName>
        <fullName evidence="2">Uncharacterized protein</fullName>
    </submittedName>
</protein>
<gene>
    <name evidence="2" type="ORF">DFH07DRAFT_783623</name>
</gene>
<feature type="chain" id="PRO_5042220843" evidence="1">
    <location>
        <begin position="20"/>
        <end position="145"/>
    </location>
</feature>
<accession>A0AAD7HL97</accession>
<dbReference type="EMBL" id="JARJLG010000249">
    <property type="protein sequence ID" value="KAJ7723304.1"/>
    <property type="molecule type" value="Genomic_DNA"/>
</dbReference>
<dbReference type="AlphaFoldDB" id="A0AAD7HL97"/>
<keyword evidence="1" id="KW-0732">Signal</keyword>
<evidence type="ECO:0000313" key="3">
    <source>
        <dbReference type="Proteomes" id="UP001215280"/>
    </source>
</evidence>
<organism evidence="2 3">
    <name type="scientific">Mycena maculata</name>
    <dbReference type="NCBI Taxonomy" id="230809"/>
    <lineage>
        <taxon>Eukaryota</taxon>
        <taxon>Fungi</taxon>
        <taxon>Dikarya</taxon>
        <taxon>Basidiomycota</taxon>
        <taxon>Agaricomycotina</taxon>
        <taxon>Agaricomycetes</taxon>
        <taxon>Agaricomycetidae</taxon>
        <taxon>Agaricales</taxon>
        <taxon>Marasmiineae</taxon>
        <taxon>Mycenaceae</taxon>
        <taxon>Mycena</taxon>
    </lineage>
</organism>
<name>A0AAD7HL97_9AGAR</name>
<comment type="caution">
    <text evidence="2">The sequence shown here is derived from an EMBL/GenBank/DDBJ whole genome shotgun (WGS) entry which is preliminary data.</text>
</comment>
<dbReference type="Proteomes" id="UP001215280">
    <property type="component" value="Unassembled WGS sequence"/>
</dbReference>
<feature type="signal peptide" evidence="1">
    <location>
        <begin position="1"/>
        <end position="19"/>
    </location>
</feature>
<evidence type="ECO:0000256" key="1">
    <source>
        <dbReference type="SAM" id="SignalP"/>
    </source>
</evidence>
<reference evidence="2" key="1">
    <citation type="submission" date="2023-03" db="EMBL/GenBank/DDBJ databases">
        <title>Massive genome expansion in bonnet fungi (Mycena s.s.) driven by repeated elements and novel gene families across ecological guilds.</title>
        <authorList>
            <consortium name="Lawrence Berkeley National Laboratory"/>
            <person name="Harder C.B."/>
            <person name="Miyauchi S."/>
            <person name="Viragh M."/>
            <person name="Kuo A."/>
            <person name="Thoen E."/>
            <person name="Andreopoulos B."/>
            <person name="Lu D."/>
            <person name="Skrede I."/>
            <person name="Drula E."/>
            <person name="Henrissat B."/>
            <person name="Morin E."/>
            <person name="Kohler A."/>
            <person name="Barry K."/>
            <person name="LaButti K."/>
            <person name="Morin E."/>
            <person name="Salamov A."/>
            <person name="Lipzen A."/>
            <person name="Mereny Z."/>
            <person name="Hegedus B."/>
            <person name="Baldrian P."/>
            <person name="Stursova M."/>
            <person name="Weitz H."/>
            <person name="Taylor A."/>
            <person name="Grigoriev I.V."/>
            <person name="Nagy L.G."/>
            <person name="Martin F."/>
            <person name="Kauserud H."/>
        </authorList>
    </citation>
    <scope>NUCLEOTIDE SEQUENCE</scope>
    <source>
        <strain evidence="2">CBHHK188m</strain>
    </source>
</reference>
<dbReference type="Pfam" id="PF19271">
    <property type="entry name" value="Nis1"/>
    <property type="match status" value="1"/>
</dbReference>
<dbReference type="InterPro" id="IPR045469">
    <property type="entry name" value="Nis1"/>
</dbReference>
<keyword evidence="3" id="KW-1185">Reference proteome</keyword>
<sequence length="145" mass="14799">MKFFTSLLVSAMLTTATLAQSIDIGAPASGATVPAGSNITVEVDKPDTLTGSTEVAIVIGLLSCVGLPDGCPSPADDIGDVLYNGPYNPQFQEATPGKPPYQNFSVAIPGSVPSGPAQLSVVHLSLVGLGPMPFFQIVNITVNVD</sequence>